<keyword evidence="4" id="KW-0547">Nucleotide-binding</keyword>
<dbReference type="RefSeq" id="WP_070972545.1">
    <property type="nucleotide sequence ID" value="NZ_CP017603.1"/>
</dbReference>
<evidence type="ECO:0000256" key="5">
    <source>
        <dbReference type="ARBA" id="ARBA00022840"/>
    </source>
</evidence>
<evidence type="ECO:0000313" key="8">
    <source>
        <dbReference type="EMBL" id="AOY78011.1"/>
    </source>
</evidence>
<sequence length="263" mass="29125">MLDLKNVSKTFYPGTANEKRALNSLNLHLDSGDFVTIIGSNGAGKSTLFGAIAGAYYIDSGVIMLDNKNITGLADYKRAYDIGRLMQDPMKGTAPSMTIEENLALAYTRKAKKSFFALNKKDSSYFRELLTTLDLGLEDRMKTKVGHLSGGQRQAVTLLMCTISSPKLLLLDEHTAALDPLTAQKILKITTDIIAESKITTMMITHDIQAALSFGNRTIMMDAGEIILDIKGEKRSKMTVEELLLYYSKERKKQLVNDRMLLA</sequence>
<evidence type="ECO:0000259" key="7">
    <source>
        <dbReference type="PROSITE" id="PS50893"/>
    </source>
</evidence>
<dbReference type="Gene3D" id="3.40.50.300">
    <property type="entry name" value="P-loop containing nucleotide triphosphate hydrolases"/>
    <property type="match status" value="1"/>
</dbReference>
<proteinExistence type="predicted"/>
<dbReference type="EMBL" id="CP017603">
    <property type="protein sequence ID" value="AOY78011.1"/>
    <property type="molecule type" value="Genomic_DNA"/>
</dbReference>
<dbReference type="Proteomes" id="UP000192478">
    <property type="component" value="Chromosome"/>
</dbReference>
<evidence type="ECO:0000313" key="9">
    <source>
        <dbReference type="EMBL" id="ARE88644.1"/>
    </source>
</evidence>
<dbReference type="PROSITE" id="PS00211">
    <property type="entry name" value="ABC_TRANSPORTER_1"/>
    <property type="match status" value="1"/>
</dbReference>
<comment type="subcellular location">
    <subcellularLocation>
        <location evidence="1">Cell membrane</location>
        <topology evidence="1">Peripheral membrane protein</topology>
    </subcellularLocation>
</comment>
<dbReference type="InterPro" id="IPR027417">
    <property type="entry name" value="P-loop_NTPase"/>
</dbReference>
<dbReference type="InterPro" id="IPR050166">
    <property type="entry name" value="ABC_transporter_ATP-bind"/>
</dbReference>
<evidence type="ECO:0000256" key="2">
    <source>
        <dbReference type="ARBA" id="ARBA00022448"/>
    </source>
</evidence>
<keyword evidence="3" id="KW-1003">Cell membrane</keyword>
<evidence type="ECO:0000256" key="3">
    <source>
        <dbReference type="ARBA" id="ARBA00022475"/>
    </source>
</evidence>
<reference evidence="9 11" key="2">
    <citation type="submission" date="2017-03" db="EMBL/GenBank/DDBJ databases">
        <title>Complete sequence of Clostridium formicaceticum DSM 92.</title>
        <authorList>
            <person name="Poehlein A."/>
            <person name="Karl M."/>
            <person name="Bengelsdorf F.R."/>
            <person name="Duerre P."/>
            <person name="Daniel R."/>
        </authorList>
    </citation>
    <scope>NUCLEOTIDE SEQUENCE [LARGE SCALE GENOMIC DNA]</scope>
    <source>
        <strain evidence="9 11">DSM 92</strain>
    </source>
</reference>
<name>A0AAC9RMY6_9CLOT</name>
<dbReference type="AlphaFoldDB" id="A0AAC9RMY6"/>
<evidence type="ECO:0000256" key="1">
    <source>
        <dbReference type="ARBA" id="ARBA00004202"/>
    </source>
</evidence>
<keyword evidence="5 9" id="KW-0067">ATP-binding</keyword>
<dbReference type="SUPFAM" id="SSF52540">
    <property type="entry name" value="P-loop containing nucleoside triphosphate hydrolases"/>
    <property type="match status" value="1"/>
</dbReference>
<feature type="domain" description="ABC transporter" evidence="7">
    <location>
        <begin position="2"/>
        <end position="248"/>
    </location>
</feature>
<dbReference type="GO" id="GO:0005524">
    <property type="term" value="F:ATP binding"/>
    <property type="evidence" value="ECO:0007669"/>
    <property type="project" value="UniProtKB-KW"/>
</dbReference>
<dbReference type="EC" id="3.6.3.-" evidence="9"/>
<dbReference type="PROSITE" id="PS50893">
    <property type="entry name" value="ABC_TRANSPORTER_2"/>
    <property type="match status" value="1"/>
</dbReference>
<organism evidence="9 11">
    <name type="scientific">Clostridium formicaceticum</name>
    <dbReference type="NCBI Taxonomy" id="1497"/>
    <lineage>
        <taxon>Bacteria</taxon>
        <taxon>Bacillati</taxon>
        <taxon>Bacillota</taxon>
        <taxon>Clostridia</taxon>
        <taxon>Eubacteriales</taxon>
        <taxon>Clostridiaceae</taxon>
        <taxon>Clostridium</taxon>
    </lineage>
</organism>
<dbReference type="GO" id="GO:0016887">
    <property type="term" value="F:ATP hydrolysis activity"/>
    <property type="evidence" value="ECO:0007669"/>
    <property type="project" value="InterPro"/>
</dbReference>
<dbReference type="InterPro" id="IPR003439">
    <property type="entry name" value="ABC_transporter-like_ATP-bd"/>
</dbReference>
<reference evidence="8 10" key="1">
    <citation type="submission" date="2016-10" db="EMBL/GenBank/DDBJ databases">
        <title>Complete Genome Sequence of Acetogen Clostridium formicoaceticum ATCC 27076.</title>
        <authorList>
            <person name="Bao T."/>
            <person name="Cheng C."/>
            <person name="Zhao J."/>
            <person name="Yang S.-T."/>
            <person name="Wang J."/>
            <person name="Wang M."/>
        </authorList>
    </citation>
    <scope>NUCLEOTIDE SEQUENCE [LARGE SCALE GENOMIC DNA]</scope>
    <source>
        <strain evidence="8 10">ATCC 27076</strain>
    </source>
</reference>
<dbReference type="Proteomes" id="UP000177894">
    <property type="component" value="Chromosome"/>
</dbReference>
<dbReference type="GO" id="GO:0005886">
    <property type="term" value="C:plasma membrane"/>
    <property type="evidence" value="ECO:0007669"/>
    <property type="project" value="UniProtKB-SubCell"/>
</dbReference>
<dbReference type="PANTHER" id="PTHR42788:SF7">
    <property type="entry name" value="NITRATE ABC TRANSPORTER ATP-BINDING PROTEIN"/>
    <property type="match status" value="1"/>
</dbReference>
<protein>
    <submittedName>
        <fullName evidence="8">ABC transporter ATP-binding protein</fullName>
    </submittedName>
    <submittedName>
        <fullName evidence="9">Methionine import ATP-binding protein MetN</fullName>
        <ecNumber evidence="9">3.6.3.-</ecNumber>
    </submittedName>
</protein>
<accession>A0AAC9RMY6</accession>
<keyword evidence="10" id="KW-1185">Reference proteome</keyword>
<dbReference type="KEGG" id="cfm:BJL90_20375"/>
<dbReference type="InterPro" id="IPR003593">
    <property type="entry name" value="AAA+_ATPase"/>
</dbReference>
<gene>
    <name evidence="9" type="primary">metN_4</name>
    <name evidence="8" type="ORF">BJL90_20375</name>
    <name evidence="9" type="ORF">CLFO_30500</name>
</gene>
<dbReference type="PANTHER" id="PTHR42788">
    <property type="entry name" value="TAURINE IMPORT ATP-BINDING PROTEIN-RELATED"/>
    <property type="match status" value="1"/>
</dbReference>
<dbReference type="EMBL" id="CP020559">
    <property type="protein sequence ID" value="ARE88644.1"/>
    <property type="molecule type" value="Genomic_DNA"/>
</dbReference>
<evidence type="ECO:0000256" key="4">
    <source>
        <dbReference type="ARBA" id="ARBA00022741"/>
    </source>
</evidence>
<keyword evidence="2" id="KW-0813">Transport</keyword>
<dbReference type="SMART" id="SM00382">
    <property type="entry name" value="AAA"/>
    <property type="match status" value="1"/>
</dbReference>
<keyword evidence="6" id="KW-0472">Membrane</keyword>
<evidence type="ECO:0000313" key="11">
    <source>
        <dbReference type="Proteomes" id="UP000192478"/>
    </source>
</evidence>
<evidence type="ECO:0000256" key="6">
    <source>
        <dbReference type="ARBA" id="ARBA00023136"/>
    </source>
</evidence>
<dbReference type="Pfam" id="PF00005">
    <property type="entry name" value="ABC_tran"/>
    <property type="match status" value="1"/>
</dbReference>
<keyword evidence="9" id="KW-0378">Hydrolase</keyword>
<dbReference type="InterPro" id="IPR017871">
    <property type="entry name" value="ABC_transporter-like_CS"/>
</dbReference>
<evidence type="ECO:0000313" key="10">
    <source>
        <dbReference type="Proteomes" id="UP000177894"/>
    </source>
</evidence>